<dbReference type="Proteomes" id="UP000266313">
    <property type="component" value="Chromosome"/>
</dbReference>
<gene>
    <name evidence="1" type="ORF">sS8_4090</name>
</gene>
<protein>
    <submittedName>
        <fullName evidence="1">Uncharacterized protein</fullName>
    </submittedName>
</protein>
<dbReference type="EMBL" id="AP017928">
    <property type="protein sequence ID" value="BBA36020.1"/>
    <property type="molecule type" value="Genomic_DNA"/>
</dbReference>
<organism evidence="1 2">
    <name type="scientific">Methylocaldum marinum</name>
    <dbReference type="NCBI Taxonomy" id="1432792"/>
    <lineage>
        <taxon>Bacteria</taxon>
        <taxon>Pseudomonadati</taxon>
        <taxon>Pseudomonadota</taxon>
        <taxon>Gammaproteobacteria</taxon>
        <taxon>Methylococcales</taxon>
        <taxon>Methylococcaceae</taxon>
        <taxon>Methylocaldum</taxon>
    </lineage>
</organism>
<dbReference type="KEGG" id="mmai:sS8_4090"/>
<accession>A0A250KWJ7</accession>
<proteinExistence type="predicted"/>
<sequence length="55" mass="6555">MTRNLDTCGYIRADIDTKRCCENDILIFVETSHVKVLEIVISNRKAYRYRINVYK</sequence>
<keyword evidence="2" id="KW-1185">Reference proteome</keyword>
<evidence type="ECO:0000313" key="2">
    <source>
        <dbReference type="Proteomes" id="UP000266313"/>
    </source>
</evidence>
<name>A0A250KWJ7_9GAMM</name>
<reference evidence="1 2" key="1">
    <citation type="submission" date="2016-12" db="EMBL/GenBank/DDBJ databases">
        <title>Genome sequencing of Methylocaldum marinum.</title>
        <authorList>
            <person name="Takeuchi M."/>
            <person name="Kamagata Y."/>
            <person name="Hiraoka S."/>
            <person name="Oshima K."/>
            <person name="Hattori M."/>
            <person name="Iwasaki W."/>
        </authorList>
    </citation>
    <scope>NUCLEOTIDE SEQUENCE [LARGE SCALE GENOMIC DNA]</scope>
    <source>
        <strain evidence="1 2">S8</strain>
    </source>
</reference>
<dbReference type="AlphaFoldDB" id="A0A250KWJ7"/>
<evidence type="ECO:0000313" key="1">
    <source>
        <dbReference type="EMBL" id="BBA36020.1"/>
    </source>
</evidence>